<keyword evidence="1 2" id="KW-0597">Phosphoprotein</keyword>
<dbReference type="PANTHER" id="PTHR44591:SF3">
    <property type="entry name" value="RESPONSE REGULATORY DOMAIN-CONTAINING PROTEIN"/>
    <property type="match status" value="1"/>
</dbReference>
<protein>
    <recommendedName>
        <fullName evidence="3">Response regulatory domain-containing protein</fullName>
    </recommendedName>
</protein>
<dbReference type="PANTHER" id="PTHR44591">
    <property type="entry name" value="STRESS RESPONSE REGULATOR PROTEIN 1"/>
    <property type="match status" value="1"/>
</dbReference>
<gene>
    <name evidence="4" type="ORF">GCM10011532_31020</name>
</gene>
<feature type="domain" description="Response regulatory" evidence="3">
    <location>
        <begin position="3"/>
        <end position="117"/>
    </location>
</feature>
<evidence type="ECO:0000256" key="1">
    <source>
        <dbReference type="ARBA" id="ARBA00022553"/>
    </source>
</evidence>
<dbReference type="SMART" id="SM00448">
    <property type="entry name" value="REC"/>
    <property type="match status" value="1"/>
</dbReference>
<dbReference type="Proteomes" id="UP000605733">
    <property type="component" value="Unassembled WGS sequence"/>
</dbReference>
<dbReference type="InterPro" id="IPR001789">
    <property type="entry name" value="Sig_transdc_resp-reg_receiver"/>
</dbReference>
<keyword evidence="5" id="KW-1185">Reference proteome</keyword>
<dbReference type="InterPro" id="IPR050595">
    <property type="entry name" value="Bact_response_regulator"/>
</dbReference>
<dbReference type="InterPro" id="IPR011006">
    <property type="entry name" value="CheY-like_superfamily"/>
</dbReference>
<dbReference type="RefSeq" id="WP_011709564.1">
    <property type="nucleotide sequence ID" value="NZ_BMIX01000010.1"/>
</dbReference>
<name>A0ABQ1WTB7_9FLAO</name>
<accession>A0ABQ1WTB7</accession>
<comment type="caution">
    <text evidence="4">The sequence shown here is derived from an EMBL/GenBank/DDBJ whole genome shotgun (WGS) entry which is preliminary data.</text>
</comment>
<dbReference type="Gene3D" id="3.40.50.2300">
    <property type="match status" value="1"/>
</dbReference>
<sequence length="122" mass="13913">MRKVLVIEDDRVIREMLRLILEFNKYKVFVSEKAKDVLNIVHQKKIDVILLDHFLFGISGIEVCKELKGNESTSRIPILMMSALPEVEENCLQAGASAFLEKPFEKNILLSKIEKILNSALA</sequence>
<evidence type="ECO:0000313" key="4">
    <source>
        <dbReference type="EMBL" id="GGG44813.1"/>
    </source>
</evidence>
<proteinExistence type="predicted"/>
<dbReference type="SUPFAM" id="SSF52172">
    <property type="entry name" value="CheY-like"/>
    <property type="match status" value="1"/>
</dbReference>
<evidence type="ECO:0000313" key="5">
    <source>
        <dbReference type="Proteomes" id="UP000605733"/>
    </source>
</evidence>
<dbReference type="EMBL" id="BMIX01000010">
    <property type="protein sequence ID" value="GGG44813.1"/>
    <property type="molecule type" value="Genomic_DNA"/>
</dbReference>
<feature type="modified residue" description="4-aspartylphosphate" evidence="2">
    <location>
        <position position="52"/>
    </location>
</feature>
<reference evidence="5" key="1">
    <citation type="journal article" date="2019" name="Int. J. Syst. Evol. Microbiol.">
        <title>The Global Catalogue of Microorganisms (GCM) 10K type strain sequencing project: providing services to taxonomists for standard genome sequencing and annotation.</title>
        <authorList>
            <consortium name="The Broad Institute Genomics Platform"/>
            <consortium name="The Broad Institute Genome Sequencing Center for Infectious Disease"/>
            <person name="Wu L."/>
            <person name="Ma J."/>
        </authorList>
    </citation>
    <scope>NUCLEOTIDE SEQUENCE [LARGE SCALE GENOMIC DNA]</scope>
    <source>
        <strain evidence="5">CGMCC 1.15422</strain>
    </source>
</reference>
<organism evidence="4 5">
    <name type="scientific">Christiangramia forsetii</name>
    <dbReference type="NCBI Taxonomy" id="411153"/>
    <lineage>
        <taxon>Bacteria</taxon>
        <taxon>Pseudomonadati</taxon>
        <taxon>Bacteroidota</taxon>
        <taxon>Flavobacteriia</taxon>
        <taxon>Flavobacteriales</taxon>
        <taxon>Flavobacteriaceae</taxon>
        <taxon>Christiangramia</taxon>
    </lineage>
</organism>
<evidence type="ECO:0000256" key="2">
    <source>
        <dbReference type="PROSITE-ProRule" id="PRU00169"/>
    </source>
</evidence>
<evidence type="ECO:0000259" key="3">
    <source>
        <dbReference type="PROSITE" id="PS50110"/>
    </source>
</evidence>
<dbReference type="Pfam" id="PF00072">
    <property type="entry name" value="Response_reg"/>
    <property type="match status" value="1"/>
</dbReference>
<dbReference type="PROSITE" id="PS50110">
    <property type="entry name" value="RESPONSE_REGULATORY"/>
    <property type="match status" value="1"/>
</dbReference>